<reference evidence="5" key="1">
    <citation type="submission" date="2017-02" db="EMBL/GenBank/DDBJ databases">
        <authorList>
            <person name="Varghese N."/>
            <person name="Submissions S."/>
        </authorList>
    </citation>
    <scope>NUCLEOTIDE SEQUENCE [LARGE SCALE GENOMIC DNA]</scope>
    <source>
        <strain evidence="5">DSM 22385</strain>
    </source>
</reference>
<evidence type="ECO:0000256" key="1">
    <source>
        <dbReference type="SAM" id="MobiDB-lite"/>
    </source>
</evidence>
<name>A0A1T5B6E1_9SPHI</name>
<accession>A0A1T5B6E1</accession>
<dbReference type="OrthoDB" id="9814399at2"/>
<dbReference type="InterPro" id="IPR019223">
    <property type="entry name" value="DUF2147"/>
</dbReference>
<evidence type="ECO:0000313" key="5">
    <source>
        <dbReference type="Proteomes" id="UP000189981"/>
    </source>
</evidence>
<dbReference type="PANTHER" id="PTHR36919">
    <property type="entry name" value="BLR1215 PROTEIN"/>
    <property type="match status" value="1"/>
</dbReference>
<feature type="compositionally biased region" description="Basic and acidic residues" evidence="1">
    <location>
        <begin position="67"/>
        <end position="78"/>
    </location>
</feature>
<dbReference type="STRING" id="572036.SAMN05661099_1349"/>
<feature type="chain" id="PRO_5013046702" description="DUF2147 domain-containing protein" evidence="2">
    <location>
        <begin position="22"/>
        <end position="146"/>
    </location>
</feature>
<feature type="signal peptide" evidence="2">
    <location>
        <begin position="1"/>
        <end position="21"/>
    </location>
</feature>
<sequence>MKFKILLAFLAPICFILPSMAQSGDAVLGVWQSGGGNVRVQIFKSGQTYNGKISWLREENDESGNPKTDKHNPSESRRGQPLLGLEALSDFNYSGNGVWEGGTVYDPRSGKKYSCKLSISNGGALEIRAFMGISLIGKTQVWTRVK</sequence>
<feature type="region of interest" description="Disordered" evidence="1">
    <location>
        <begin position="59"/>
        <end position="80"/>
    </location>
</feature>
<protein>
    <recommendedName>
        <fullName evidence="3">DUF2147 domain-containing protein</fullName>
    </recommendedName>
</protein>
<dbReference type="RefSeq" id="WP_139377384.1">
    <property type="nucleotide sequence ID" value="NZ_FUYR01000001.1"/>
</dbReference>
<keyword evidence="2" id="KW-0732">Signal</keyword>
<dbReference type="PANTHER" id="PTHR36919:SF2">
    <property type="entry name" value="BLL6627 PROTEIN"/>
    <property type="match status" value="1"/>
</dbReference>
<organism evidence="4 5">
    <name type="scientific">Daejeonella lutea</name>
    <dbReference type="NCBI Taxonomy" id="572036"/>
    <lineage>
        <taxon>Bacteria</taxon>
        <taxon>Pseudomonadati</taxon>
        <taxon>Bacteroidota</taxon>
        <taxon>Sphingobacteriia</taxon>
        <taxon>Sphingobacteriales</taxon>
        <taxon>Sphingobacteriaceae</taxon>
        <taxon>Daejeonella</taxon>
    </lineage>
</organism>
<dbReference type="AlphaFoldDB" id="A0A1T5B6E1"/>
<evidence type="ECO:0000259" key="3">
    <source>
        <dbReference type="Pfam" id="PF09917"/>
    </source>
</evidence>
<dbReference type="Pfam" id="PF09917">
    <property type="entry name" value="DUF2147"/>
    <property type="match status" value="1"/>
</dbReference>
<proteinExistence type="predicted"/>
<dbReference type="Gene3D" id="2.40.128.520">
    <property type="match status" value="1"/>
</dbReference>
<evidence type="ECO:0000256" key="2">
    <source>
        <dbReference type="SAM" id="SignalP"/>
    </source>
</evidence>
<feature type="domain" description="DUF2147" evidence="3">
    <location>
        <begin position="29"/>
        <end position="144"/>
    </location>
</feature>
<dbReference type="EMBL" id="FUYR01000001">
    <property type="protein sequence ID" value="SKB42796.1"/>
    <property type="molecule type" value="Genomic_DNA"/>
</dbReference>
<evidence type="ECO:0000313" key="4">
    <source>
        <dbReference type="EMBL" id="SKB42796.1"/>
    </source>
</evidence>
<dbReference type="Proteomes" id="UP000189981">
    <property type="component" value="Unassembled WGS sequence"/>
</dbReference>
<keyword evidence="5" id="KW-1185">Reference proteome</keyword>
<gene>
    <name evidence="4" type="ORF">SAMN05661099_1349</name>
</gene>